<dbReference type="Proteomes" id="UP000228635">
    <property type="component" value="Unassembled WGS sequence"/>
</dbReference>
<organism evidence="12 13">
    <name type="scientific">Candidatus Harrisonbacteria bacterium CG10_big_fil_rev_8_21_14_0_10_42_17</name>
    <dbReference type="NCBI Taxonomy" id="1974584"/>
    <lineage>
        <taxon>Bacteria</taxon>
        <taxon>Candidatus Harrisoniibacteriota</taxon>
    </lineage>
</organism>
<dbReference type="NCBIfam" id="NF004014">
    <property type="entry name" value="PRK05477.1-4"/>
    <property type="match status" value="1"/>
</dbReference>
<evidence type="ECO:0000256" key="9">
    <source>
        <dbReference type="ARBA" id="ARBA00047913"/>
    </source>
</evidence>
<dbReference type="SMART" id="SM00845">
    <property type="entry name" value="GatB_Yqey"/>
    <property type="match status" value="1"/>
</dbReference>
<dbReference type="NCBIfam" id="NF004012">
    <property type="entry name" value="PRK05477.1-2"/>
    <property type="match status" value="1"/>
</dbReference>
<dbReference type="InterPro" id="IPR003789">
    <property type="entry name" value="Asn/Gln_tRNA_amidoTrase-B-like"/>
</dbReference>
<dbReference type="Pfam" id="PF02934">
    <property type="entry name" value="GatB_N"/>
    <property type="match status" value="1"/>
</dbReference>
<dbReference type="InterPro" id="IPR006075">
    <property type="entry name" value="Asn/Gln-tRNA_Trfase_suB/E_cat"/>
</dbReference>
<dbReference type="InterPro" id="IPR018027">
    <property type="entry name" value="Asn/Gln_amidotransferase"/>
</dbReference>
<evidence type="ECO:0000256" key="4">
    <source>
        <dbReference type="ARBA" id="ARBA00022741"/>
    </source>
</evidence>
<dbReference type="EC" id="6.3.5.-" evidence="10"/>
<dbReference type="AlphaFoldDB" id="A0A2M6WGU0"/>
<evidence type="ECO:0000256" key="1">
    <source>
        <dbReference type="ARBA" id="ARBA00005306"/>
    </source>
</evidence>
<dbReference type="Gene3D" id="1.10.10.410">
    <property type="match status" value="1"/>
</dbReference>
<evidence type="ECO:0000256" key="10">
    <source>
        <dbReference type="HAMAP-Rule" id="MF_00121"/>
    </source>
</evidence>
<evidence type="ECO:0000256" key="2">
    <source>
        <dbReference type="ARBA" id="ARBA00011123"/>
    </source>
</evidence>
<keyword evidence="5 10" id="KW-0067">ATP-binding</keyword>
<dbReference type="GO" id="GO:0005524">
    <property type="term" value="F:ATP binding"/>
    <property type="evidence" value="ECO:0007669"/>
    <property type="project" value="UniProtKB-KW"/>
</dbReference>
<protein>
    <recommendedName>
        <fullName evidence="10">Aspartyl/glutamyl-tRNA(Asn/Gln) amidotransferase subunit B</fullName>
        <shortName evidence="10">Asp/Glu-ADT subunit B</shortName>
        <ecNumber evidence="10">6.3.5.-</ecNumber>
    </recommendedName>
</protein>
<evidence type="ECO:0000256" key="7">
    <source>
        <dbReference type="ARBA" id="ARBA00024799"/>
    </source>
</evidence>
<dbReference type="InterPro" id="IPR017959">
    <property type="entry name" value="Asn/Gln-tRNA_amidoTrfase_suB/E"/>
</dbReference>
<dbReference type="HAMAP" id="MF_00121">
    <property type="entry name" value="GatB"/>
    <property type="match status" value="1"/>
</dbReference>
<dbReference type="InterPro" id="IPR014746">
    <property type="entry name" value="Gln_synth/guanido_kin_cat_dom"/>
</dbReference>
<comment type="subunit">
    <text evidence="2 10">Heterotrimer of A, B and C subunits.</text>
</comment>
<proteinExistence type="inferred from homology"/>
<dbReference type="EMBL" id="PFBA01000035">
    <property type="protein sequence ID" value="PIT92023.1"/>
    <property type="molecule type" value="Genomic_DNA"/>
</dbReference>
<reference evidence="13" key="1">
    <citation type="submission" date="2017-09" db="EMBL/GenBank/DDBJ databases">
        <title>Depth-based differentiation of microbial function through sediment-hosted aquifers and enrichment of novel symbionts in the deep terrestrial subsurface.</title>
        <authorList>
            <person name="Probst A.J."/>
            <person name="Ladd B."/>
            <person name="Jarett J.K."/>
            <person name="Geller-Mcgrath D.E."/>
            <person name="Sieber C.M.K."/>
            <person name="Emerson J.B."/>
            <person name="Anantharaman K."/>
            <person name="Thomas B.C."/>
            <person name="Malmstrom R."/>
            <person name="Stieglmeier M."/>
            <person name="Klingl A."/>
            <person name="Woyke T."/>
            <person name="Ryan C.M."/>
            <person name="Banfield J.F."/>
        </authorList>
    </citation>
    <scope>NUCLEOTIDE SEQUENCE [LARGE SCALE GENOMIC DNA]</scope>
</reference>
<keyword evidence="3 10" id="KW-0436">Ligase</keyword>
<feature type="domain" description="Asn/Gln amidotransferase" evidence="11">
    <location>
        <begin position="323"/>
        <end position="479"/>
    </location>
</feature>
<dbReference type="PROSITE" id="PS01234">
    <property type="entry name" value="GATB"/>
    <property type="match status" value="1"/>
</dbReference>
<dbReference type="Gene3D" id="1.10.150.380">
    <property type="entry name" value="GatB domain, N-terminal subdomain"/>
    <property type="match status" value="1"/>
</dbReference>
<comment type="catalytic activity">
    <reaction evidence="8 10">
        <text>L-aspartyl-tRNA(Asn) + L-glutamine + ATP + H2O = L-asparaginyl-tRNA(Asn) + L-glutamate + ADP + phosphate + 2 H(+)</text>
        <dbReference type="Rhea" id="RHEA:14513"/>
        <dbReference type="Rhea" id="RHEA-COMP:9674"/>
        <dbReference type="Rhea" id="RHEA-COMP:9677"/>
        <dbReference type="ChEBI" id="CHEBI:15377"/>
        <dbReference type="ChEBI" id="CHEBI:15378"/>
        <dbReference type="ChEBI" id="CHEBI:29985"/>
        <dbReference type="ChEBI" id="CHEBI:30616"/>
        <dbReference type="ChEBI" id="CHEBI:43474"/>
        <dbReference type="ChEBI" id="CHEBI:58359"/>
        <dbReference type="ChEBI" id="CHEBI:78515"/>
        <dbReference type="ChEBI" id="CHEBI:78516"/>
        <dbReference type="ChEBI" id="CHEBI:456216"/>
    </reaction>
</comment>
<keyword evidence="12" id="KW-0808">Transferase</keyword>
<dbReference type="Pfam" id="PF02637">
    <property type="entry name" value="GatB_Yqey"/>
    <property type="match status" value="1"/>
</dbReference>
<keyword evidence="6 10" id="KW-0648">Protein biosynthesis</keyword>
<dbReference type="GO" id="GO:0006412">
    <property type="term" value="P:translation"/>
    <property type="evidence" value="ECO:0007669"/>
    <property type="project" value="UniProtKB-UniRule"/>
</dbReference>
<evidence type="ECO:0000256" key="6">
    <source>
        <dbReference type="ARBA" id="ARBA00022917"/>
    </source>
</evidence>
<dbReference type="GO" id="GO:0050566">
    <property type="term" value="F:asparaginyl-tRNA synthase (glutamine-hydrolyzing) activity"/>
    <property type="evidence" value="ECO:0007669"/>
    <property type="project" value="RHEA"/>
</dbReference>
<dbReference type="GO" id="GO:0016740">
    <property type="term" value="F:transferase activity"/>
    <property type="evidence" value="ECO:0007669"/>
    <property type="project" value="UniProtKB-KW"/>
</dbReference>
<comment type="catalytic activity">
    <reaction evidence="9 10">
        <text>L-glutamyl-tRNA(Gln) + L-glutamine + ATP + H2O = L-glutaminyl-tRNA(Gln) + L-glutamate + ADP + phosphate + H(+)</text>
        <dbReference type="Rhea" id="RHEA:17521"/>
        <dbReference type="Rhea" id="RHEA-COMP:9681"/>
        <dbReference type="Rhea" id="RHEA-COMP:9684"/>
        <dbReference type="ChEBI" id="CHEBI:15377"/>
        <dbReference type="ChEBI" id="CHEBI:15378"/>
        <dbReference type="ChEBI" id="CHEBI:29985"/>
        <dbReference type="ChEBI" id="CHEBI:30616"/>
        <dbReference type="ChEBI" id="CHEBI:43474"/>
        <dbReference type="ChEBI" id="CHEBI:58359"/>
        <dbReference type="ChEBI" id="CHEBI:78520"/>
        <dbReference type="ChEBI" id="CHEBI:78521"/>
        <dbReference type="ChEBI" id="CHEBI:456216"/>
    </reaction>
</comment>
<evidence type="ECO:0000259" key="11">
    <source>
        <dbReference type="SMART" id="SM00845"/>
    </source>
</evidence>
<dbReference type="PANTHER" id="PTHR11659">
    <property type="entry name" value="GLUTAMYL-TRNA GLN AMIDOTRANSFERASE SUBUNIT B MITOCHONDRIAL AND PROKARYOTIC PET112-RELATED"/>
    <property type="match status" value="1"/>
</dbReference>
<dbReference type="SUPFAM" id="SSF89095">
    <property type="entry name" value="GatB/YqeY motif"/>
    <property type="match status" value="1"/>
</dbReference>
<dbReference type="FunFam" id="1.10.10.410:FF:000001">
    <property type="entry name" value="Aspartyl/glutamyl-tRNA(Asn/Gln) amidotransferase subunit B"/>
    <property type="match status" value="1"/>
</dbReference>
<dbReference type="SUPFAM" id="SSF55931">
    <property type="entry name" value="Glutamine synthetase/guanido kinase"/>
    <property type="match status" value="1"/>
</dbReference>
<dbReference type="InterPro" id="IPR017958">
    <property type="entry name" value="Gln-tRNA_amidoTrfase_suB_CS"/>
</dbReference>
<evidence type="ECO:0000313" key="13">
    <source>
        <dbReference type="Proteomes" id="UP000228635"/>
    </source>
</evidence>
<dbReference type="InterPro" id="IPR042114">
    <property type="entry name" value="GatB_C_1"/>
</dbReference>
<dbReference type="GO" id="GO:0070681">
    <property type="term" value="P:glutaminyl-tRNAGln biosynthesis via transamidation"/>
    <property type="evidence" value="ECO:0007669"/>
    <property type="project" value="TreeGrafter"/>
</dbReference>
<accession>A0A2M6WGU0</accession>
<evidence type="ECO:0000256" key="5">
    <source>
        <dbReference type="ARBA" id="ARBA00022840"/>
    </source>
</evidence>
<dbReference type="InterPro" id="IPR023168">
    <property type="entry name" value="GatB_Yqey_C_2"/>
</dbReference>
<dbReference type="GO" id="GO:0050567">
    <property type="term" value="F:glutaminyl-tRNA synthase (glutamine-hydrolyzing) activity"/>
    <property type="evidence" value="ECO:0007669"/>
    <property type="project" value="UniProtKB-UniRule"/>
</dbReference>
<evidence type="ECO:0000256" key="3">
    <source>
        <dbReference type="ARBA" id="ARBA00022598"/>
    </source>
</evidence>
<dbReference type="NCBIfam" id="TIGR00133">
    <property type="entry name" value="gatB"/>
    <property type="match status" value="1"/>
</dbReference>
<sequence>MKNYKPTIGLETHAELKTETKMFCDSKNDPDEVVPNTNVCPICLGHPGTLPTINKKAVEAVLKVGMALGGDIPAHSKFDRKNYFYPDLPKAYQISQYDLPLVFGGMLNGVRITRVHLEEDTGRLLHASDGKHSLVDFNRAGVPLMELVTEPNIASAEEIVKFGKELQLMLRYLGVSDADMEKGQMRVEVNISLGKMLNDELKMGTKVEIKNINSFKAAHDATIYEIQRQTEVLERGEKVIQETRGWDENRKKTVSQRSKEEAHDYRYFSEPDLPPIDLTKIDLTKLQHEIPEMPKAKRVRFKTQYGLSDDQTELLVGNRAIAEFFEEACSELRSEDNKNIPEETFLLYNYLTSDIAGMMAKEKISFTGLKITPKNLADVVELISHNKVSSRGAKDLLAKMLDEGGDPHEIMKNERMEQVSDEETLKKVIQKIITDNPQPVGDFKAGKGKALKFLVGQAMKELKGAGNPQLLEKLLKEELI</sequence>
<keyword evidence="4 10" id="KW-0547">Nucleotide-binding</keyword>
<comment type="function">
    <text evidence="7 10">Allows the formation of correctly charged Asn-tRNA(Asn) or Gln-tRNA(Gln) through the transamidation of misacylated Asp-tRNA(Asn) or Glu-tRNA(Gln) in organisms which lack either or both of asparaginyl-tRNA or glutaminyl-tRNA synthetases. The reaction takes place in the presence of glutamine and ATP through an activated phospho-Asp-tRNA(Asn) or phospho-Glu-tRNA(Gln).</text>
</comment>
<evidence type="ECO:0000256" key="8">
    <source>
        <dbReference type="ARBA" id="ARBA00047380"/>
    </source>
</evidence>
<comment type="similarity">
    <text evidence="1 10">Belongs to the GatB/GatE family. GatB subfamily.</text>
</comment>
<gene>
    <name evidence="10" type="primary">gatB</name>
    <name evidence="12" type="ORF">COU08_04175</name>
</gene>
<comment type="caution">
    <text evidence="12">The sequence shown here is derived from an EMBL/GenBank/DDBJ whole genome shotgun (WGS) entry which is preliminary data.</text>
</comment>
<dbReference type="PANTHER" id="PTHR11659:SF0">
    <property type="entry name" value="GLUTAMYL-TRNA(GLN) AMIDOTRANSFERASE SUBUNIT B, MITOCHONDRIAL"/>
    <property type="match status" value="1"/>
</dbReference>
<dbReference type="InterPro" id="IPR004413">
    <property type="entry name" value="GatB"/>
</dbReference>
<evidence type="ECO:0000313" key="12">
    <source>
        <dbReference type="EMBL" id="PIT92023.1"/>
    </source>
</evidence>
<name>A0A2M6WGU0_9BACT</name>